<sequence>MGHCCPGLFKPNVVHGIKDNDIDCKSWGDTIASLRSESAYSDLLSAFGREINGPRRKLQFNRANTSFHDSYANSIGPNTRPLVVNDHVLKICDTIIGVGAQSVVYLGKDPFGGWLAVKTSLTTEQCREIEFLQELDHPSIVRFIGSAVVKDTRYVCVEFVLGGSLKDLAQKGKIPVDHALKYAKDILHGLQYIHSKDIVHRDLKPQNILLTQGGNAKIADFGCARWCSSRTTRVEEISDATTALSGTDTMVSSQEVTEGTPVYMAPEAADGRCQASNDIWSFGITLLEVISGRNPWKNINTKSTYAFLHGIAKGINRPFIPSDLQPEVVTFITRILDCNAQSRASASEALCSPVFLMEYVQDE</sequence>
<dbReference type="GO" id="GO:0004674">
    <property type="term" value="F:protein serine/threonine kinase activity"/>
    <property type="evidence" value="ECO:0007669"/>
    <property type="project" value="UniProtKB-KW"/>
</dbReference>
<dbReference type="PROSITE" id="PS00108">
    <property type="entry name" value="PROTEIN_KINASE_ST"/>
    <property type="match status" value="1"/>
</dbReference>
<dbReference type="PROSITE" id="PS50011">
    <property type="entry name" value="PROTEIN_KINASE_DOM"/>
    <property type="match status" value="1"/>
</dbReference>
<keyword evidence="1" id="KW-0723">Serine/threonine-protein kinase</keyword>
<accession>A0A7S4CVD3</accession>
<organism evidence="7">
    <name type="scientific">Eutreptiella gymnastica</name>
    <dbReference type="NCBI Taxonomy" id="73025"/>
    <lineage>
        <taxon>Eukaryota</taxon>
        <taxon>Discoba</taxon>
        <taxon>Euglenozoa</taxon>
        <taxon>Euglenida</taxon>
        <taxon>Spirocuta</taxon>
        <taxon>Euglenophyceae</taxon>
        <taxon>Eutreptiales</taxon>
        <taxon>Eutreptiaceae</taxon>
        <taxon>Eutreptiella</taxon>
    </lineage>
</organism>
<gene>
    <name evidence="7" type="ORF">EGYM00163_LOCUS18754</name>
</gene>
<dbReference type="SUPFAM" id="SSF56112">
    <property type="entry name" value="Protein kinase-like (PK-like)"/>
    <property type="match status" value="1"/>
</dbReference>
<dbReference type="InterPro" id="IPR011009">
    <property type="entry name" value="Kinase-like_dom_sf"/>
</dbReference>
<keyword evidence="3" id="KW-0547">Nucleotide-binding</keyword>
<reference evidence="7" key="1">
    <citation type="submission" date="2021-01" db="EMBL/GenBank/DDBJ databases">
        <authorList>
            <person name="Corre E."/>
            <person name="Pelletier E."/>
            <person name="Niang G."/>
            <person name="Scheremetjew M."/>
            <person name="Finn R."/>
            <person name="Kale V."/>
            <person name="Holt S."/>
            <person name="Cochrane G."/>
            <person name="Meng A."/>
            <person name="Brown T."/>
            <person name="Cohen L."/>
        </authorList>
    </citation>
    <scope>NUCLEOTIDE SEQUENCE</scope>
    <source>
        <strain evidence="7">CCMP1594</strain>
    </source>
</reference>
<dbReference type="InterPro" id="IPR000719">
    <property type="entry name" value="Prot_kinase_dom"/>
</dbReference>
<evidence type="ECO:0000256" key="3">
    <source>
        <dbReference type="ARBA" id="ARBA00022741"/>
    </source>
</evidence>
<keyword evidence="5" id="KW-0067">ATP-binding</keyword>
<keyword evidence="4" id="KW-0418">Kinase</keyword>
<evidence type="ECO:0000259" key="6">
    <source>
        <dbReference type="PROSITE" id="PS50011"/>
    </source>
</evidence>
<dbReference type="GO" id="GO:0005524">
    <property type="term" value="F:ATP binding"/>
    <property type="evidence" value="ECO:0007669"/>
    <property type="project" value="UniProtKB-KW"/>
</dbReference>
<evidence type="ECO:0000256" key="1">
    <source>
        <dbReference type="ARBA" id="ARBA00022527"/>
    </source>
</evidence>
<dbReference type="Pfam" id="PF00069">
    <property type="entry name" value="Pkinase"/>
    <property type="match status" value="1"/>
</dbReference>
<evidence type="ECO:0000313" key="7">
    <source>
        <dbReference type="EMBL" id="CAE0807625.1"/>
    </source>
</evidence>
<evidence type="ECO:0000256" key="2">
    <source>
        <dbReference type="ARBA" id="ARBA00022679"/>
    </source>
</evidence>
<dbReference type="PANTHER" id="PTHR11584">
    <property type="entry name" value="SERINE/THREONINE PROTEIN KINASE"/>
    <property type="match status" value="1"/>
</dbReference>
<protein>
    <recommendedName>
        <fullName evidence="6">Protein kinase domain-containing protein</fullName>
    </recommendedName>
</protein>
<evidence type="ECO:0000256" key="4">
    <source>
        <dbReference type="ARBA" id="ARBA00022777"/>
    </source>
</evidence>
<name>A0A7S4CVD3_9EUGL</name>
<dbReference type="PANTHER" id="PTHR11584:SF369">
    <property type="entry name" value="MITOGEN-ACTIVATED PROTEIN KINASE KINASE KINASE 19-RELATED"/>
    <property type="match status" value="1"/>
</dbReference>
<proteinExistence type="predicted"/>
<dbReference type="Gene3D" id="1.10.510.10">
    <property type="entry name" value="Transferase(Phosphotransferase) domain 1"/>
    <property type="match status" value="1"/>
</dbReference>
<dbReference type="InterPro" id="IPR008271">
    <property type="entry name" value="Ser/Thr_kinase_AS"/>
</dbReference>
<feature type="domain" description="Protein kinase" evidence="6">
    <location>
        <begin position="90"/>
        <end position="355"/>
    </location>
</feature>
<dbReference type="SMART" id="SM00220">
    <property type="entry name" value="S_TKc"/>
    <property type="match status" value="1"/>
</dbReference>
<keyword evidence="2" id="KW-0808">Transferase</keyword>
<dbReference type="EMBL" id="HBJA01052928">
    <property type="protein sequence ID" value="CAE0807625.1"/>
    <property type="molecule type" value="Transcribed_RNA"/>
</dbReference>
<dbReference type="AlphaFoldDB" id="A0A7S4CVD3"/>
<evidence type="ECO:0000256" key="5">
    <source>
        <dbReference type="ARBA" id="ARBA00022840"/>
    </source>
</evidence>